<reference evidence="1 2" key="1">
    <citation type="submission" date="2021-03" db="EMBL/GenBank/DDBJ databases">
        <authorList>
            <person name="King G.J."/>
            <person name="Bancroft I."/>
            <person name="Baten A."/>
            <person name="Bloomfield J."/>
            <person name="Borpatragohain P."/>
            <person name="He Z."/>
            <person name="Irish N."/>
            <person name="Irwin J."/>
            <person name="Liu K."/>
            <person name="Mauleon R.P."/>
            <person name="Moore J."/>
            <person name="Morris R."/>
            <person name="Ostergaard L."/>
            <person name="Wang B."/>
            <person name="Wells R."/>
        </authorList>
    </citation>
    <scope>NUCLEOTIDE SEQUENCE [LARGE SCALE GENOMIC DNA]</scope>
    <source>
        <strain evidence="1">R-o-18</strain>
        <tissue evidence="1">Leaf</tissue>
    </source>
</reference>
<name>A0ABQ7NM71_BRACM</name>
<proteinExistence type="predicted"/>
<sequence>IGSVNSQLHQRFTVDTERTRERARCHLKRLDSSFSDHLSDRQIDVRCVYDQPGDEATLVKQIVSDGILPEYYIDLISESFGVACWSRQGQFGVSSGFFRTRGKGVQRRLDLRCYWCGRAVQRLLYHGRYLRGRGYRDILY</sequence>
<protein>
    <submittedName>
        <fullName evidence="1">Uncharacterized protein</fullName>
    </submittedName>
</protein>
<feature type="non-terminal residue" evidence="1">
    <location>
        <position position="1"/>
    </location>
</feature>
<comment type="caution">
    <text evidence="1">The sequence shown here is derived from an EMBL/GenBank/DDBJ whole genome shotgun (WGS) entry which is preliminary data.</text>
</comment>
<dbReference type="EMBL" id="JADBGQ010000002">
    <property type="protein sequence ID" value="KAG5411175.1"/>
    <property type="molecule type" value="Genomic_DNA"/>
</dbReference>
<gene>
    <name evidence="1" type="primary">A02p040800.1_BraROA</name>
    <name evidence="1" type="ORF">IGI04_007494</name>
</gene>
<evidence type="ECO:0000313" key="2">
    <source>
        <dbReference type="Proteomes" id="UP000823674"/>
    </source>
</evidence>
<accession>A0ABQ7NM71</accession>
<dbReference type="Proteomes" id="UP000823674">
    <property type="component" value="Chromosome A02"/>
</dbReference>
<keyword evidence="2" id="KW-1185">Reference proteome</keyword>
<evidence type="ECO:0000313" key="1">
    <source>
        <dbReference type="EMBL" id="KAG5411175.1"/>
    </source>
</evidence>
<organism evidence="1 2">
    <name type="scientific">Brassica rapa subsp. trilocularis</name>
    <dbReference type="NCBI Taxonomy" id="1813537"/>
    <lineage>
        <taxon>Eukaryota</taxon>
        <taxon>Viridiplantae</taxon>
        <taxon>Streptophyta</taxon>
        <taxon>Embryophyta</taxon>
        <taxon>Tracheophyta</taxon>
        <taxon>Spermatophyta</taxon>
        <taxon>Magnoliopsida</taxon>
        <taxon>eudicotyledons</taxon>
        <taxon>Gunneridae</taxon>
        <taxon>Pentapetalae</taxon>
        <taxon>rosids</taxon>
        <taxon>malvids</taxon>
        <taxon>Brassicales</taxon>
        <taxon>Brassicaceae</taxon>
        <taxon>Brassiceae</taxon>
        <taxon>Brassica</taxon>
    </lineage>
</organism>